<sequence length="62" mass="7182">MTDVNLQQNSMRISIDNSKGDDVEAIFLNRNLPITLNHWEQRWNRYHVGVETVAGKVSSRLN</sequence>
<proteinExistence type="predicted"/>
<evidence type="ECO:0000313" key="1">
    <source>
        <dbReference type="EMBL" id="ODV85697.1"/>
    </source>
</evidence>
<name>A0A1E4T1S0_9ASCO</name>
<dbReference type="AlphaFoldDB" id="A0A1E4T1S0"/>
<organism evidence="1 2">
    <name type="scientific">[Candida] arabinofermentans NRRL YB-2248</name>
    <dbReference type="NCBI Taxonomy" id="983967"/>
    <lineage>
        <taxon>Eukaryota</taxon>
        <taxon>Fungi</taxon>
        <taxon>Dikarya</taxon>
        <taxon>Ascomycota</taxon>
        <taxon>Saccharomycotina</taxon>
        <taxon>Pichiomycetes</taxon>
        <taxon>Pichiales</taxon>
        <taxon>Pichiaceae</taxon>
        <taxon>Ogataea</taxon>
        <taxon>Ogataea/Candida clade</taxon>
    </lineage>
</organism>
<keyword evidence="2" id="KW-1185">Reference proteome</keyword>
<protein>
    <submittedName>
        <fullName evidence="1">Uncharacterized protein</fullName>
    </submittedName>
</protein>
<dbReference type="Proteomes" id="UP000094801">
    <property type="component" value="Unassembled WGS sequence"/>
</dbReference>
<reference evidence="2" key="1">
    <citation type="submission" date="2016-04" db="EMBL/GenBank/DDBJ databases">
        <title>Comparative genomics of biotechnologically important yeasts.</title>
        <authorList>
            <consortium name="DOE Joint Genome Institute"/>
            <person name="Riley R."/>
            <person name="Haridas S."/>
            <person name="Wolfe K.H."/>
            <person name="Lopes M.R."/>
            <person name="Hittinger C.T."/>
            <person name="Goker M."/>
            <person name="Salamov A."/>
            <person name="Wisecaver J."/>
            <person name="Long T.M."/>
            <person name="Aerts A.L."/>
            <person name="Barry K."/>
            <person name="Choi C."/>
            <person name="Clum A."/>
            <person name="Coughlan A.Y."/>
            <person name="Deshpande S."/>
            <person name="Douglass A.P."/>
            <person name="Hanson S.J."/>
            <person name="Klenk H.-P."/>
            <person name="Labutti K."/>
            <person name="Lapidus A."/>
            <person name="Lindquist E."/>
            <person name="Lipzen A."/>
            <person name="Meier-Kolthoff J.P."/>
            <person name="Ohm R.A."/>
            <person name="Otillar R.P."/>
            <person name="Pangilinan J."/>
            <person name="Peng Y."/>
            <person name="Rokas A."/>
            <person name="Rosa C.A."/>
            <person name="Scheuner C."/>
            <person name="Sibirny A.A."/>
            <person name="Slot J.C."/>
            <person name="Stielow J.B."/>
            <person name="Sun H."/>
            <person name="Kurtzman C.P."/>
            <person name="Blackwell M."/>
            <person name="Grigoriev I.V."/>
            <person name="Jeffries T.W."/>
        </authorList>
    </citation>
    <scope>NUCLEOTIDE SEQUENCE [LARGE SCALE GENOMIC DNA]</scope>
    <source>
        <strain evidence="2">NRRL YB-2248</strain>
    </source>
</reference>
<accession>A0A1E4T1S0</accession>
<gene>
    <name evidence="1" type="ORF">CANARDRAFT_175474</name>
</gene>
<dbReference type="EMBL" id="KV453851">
    <property type="protein sequence ID" value="ODV85697.1"/>
    <property type="molecule type" value="Genomic_DNA"/>
</dbReference>
<evidence type="ECO:0000313" key="2">
    <source>
        <dbReference type="Proteomes" id="UP000094801"/>
    </source>
</evidence>